<gene>
    <name evidence="1" type="ORF">BU23DRAFT_639656</name>
</gene>
<keyword evidence="2" id="KW-1185">Reference proteome</keyword>
<reference evidence="1" key="1">
    <citation type="journal article" date="2020" name="Stud. Mycol.">
        <title>101 Dothideomycetes genomes: a test case for predicting lifestyles and emergence of pathogens.</title>
        <authorList>
            <person name="Haridas S."/>
            <person name="Albert R."/>
            <person name="Binder M."/>
            <person name="Bloem J."/>
            <person name="Labutti K."/>
            <person name="Salamov A."/>
            <person name="Andreopoulos B."/>
            <person name="Baker S."/>
            <person name="Barry K."/>
            <person name="Bills G."/>
            <person name="Bluhm B."/>
            <person name="Cannon C."/>
            <person name="Castanera R."/>
            <person name="Culley D."/>
            <person name="Daum C."/>
            <person name="Ezra D."/>
            <person name="Gonzalez J."/>
            <person name="Henrissat B."/>
            <person name="Kuo A."/>
            <person name="Liang C."/>
            <person name="Lipzen A."/>
            <person name="Lutzoni F."/>
            <person name="Magnuson J."/>
            <person name="Mondo S."/>
            <person name="Nolan M."/>
            <person name="Ohm R."/>
            <person name="Pangilinan J."/>
            <person name="Park H.-J."/>
            <person name="Ramirez L."/>
            <person name="Alfaro M."/>
            <person name="Sun H."/>
            <person name="Tritt A."/>
            <person name="Yoshinaga Y."/>
            <person name="Zwiers L.-H."/>
            <person name="Turgeon B."/>
            <person name="Goodwin S."/>
            <person name="Spatafora J."/>
            <person name="Crous P."/>
            <person name="Grigoriev I."/>
        </authorList>
    </citation>
    <scope>NUCLEOTIDE SEQUENCE</scope>
    <source>
        <strain evidence="1">CBS 107.79</strain>
    </source>
</reference>
<dbReference type="AlphaFoldDB" id="A0A6A5VAL9"/>
<sequence length="421" mass="48330">MSRPADPGAPSLLTTLPPEMRNRVYRALFRKKIGSNFDLVKRIIIDANRVCSDHYFERRPRELNFLPLAKKFWSRKYQDCELIFENIGEALPEDLHSGDWYRHGLSFGNMSQGTLITNLFKNLVIQDALQLRRYARFSRILNTLSILCISNCEYGYLFVVYKSPLVEYRYFRINLLRFGVLCNGSTGEKVKHFNRMNEECNGEMLKEEENSDQAQVLPDRALRKIFELSCIAPDGILADLNVREAYGLDLKFCLMSEMRFRFKSAVFASKITYKISSTEKKTGFGGFGALKDWLELFQLDDGPSETDAQSHDLVLEFDADAETPLEELEINIWSLLWLDWSVPKGSRASFRKVGAGSGVECIVDIPLLLRRAFLLIFDILLARPKDLPKEIFEICINGRGQVLRAQTPHTSGKDVQSFMRS</sequence>
<evidence type="ECO:0000313" key="2">
    <source>
        <dbReference type="Proteomes" id="UP000800036"/>
    </source>
</evidence>
<name>A0A6A5VAL9_9PLEO</name>
<dbReference type="Proteomes" id="UP000800036">
    <property type="component" value="Unassembled WGS sequence"/>
</dbReference>
<dbReference type="EMBL" id="ML976679">
    <property type="protein sequence ID" value="KAF1973750.1"/>
    <property type="molecule type" value="Genomic_DNA"/>
</dbReference>
<proteinExistence type="predicted"/>
<protein>
    <submittedName>
        <fullName evidence="1">Uncharacterized protein</fullName>
    </submittedName>
</protein>
<organism evidence="1 2">
    <name type="scientific">Bimuria novae-zelandiae CBS 107.79</name>
    <dbReference type="NCBI Taxonomy" id="1447943"/>
    <lineage>
        <taxon>Eukaryota</taxon>
        <taxon>Fungi</taxon>
        <taxon>Dikarya</taxon>
        <taxon>Ascomycota</taxon>
        <taxon>Pezizomycotina</taxon>
        <taxon>Dothideomycetes</taxon>
        <taxon>Pleosporomycetidae</taxon>
        <taxon>Pleosporales</taxon>
        <taxon>Massarineae</taxon>
        <taxon>Didymosphaeriaceae</taxon>
        <taxon>Bimuria</taxon>
    </lineage>
</organism>
<dbReference type="OrthoDB" id="3798351at2759"/>
<accession>A0A6A5VAL9</accession>
<evidence type="ECO:0000313" key="1">
    <source>
        <dbReference type="EMBL" id="KAF1973750.1"/>
    </source>
</evidence>